<keyword evidence="4" id="KW-1185">Reference proteome</keyword>
<gene>
    <name evidence="3" type="ORF">SAMN05216246_10136</name>
</gene>
<sequence>MSATTPPRLVTVDATGSTNEDLRRALAPAGRLDAAAAERWPHGSALRALAQTAGRGRSGRDWVTPPGGALTVSFVLRPLVPADRLGWLPLLAGLAVRDALAPALEGLPWRARTKWPNDIVVEPSGPAADGGPGTGRGEVPGWGRARKIAGILAELIPAPGNRTVARPPATRGDAPAVILGIGVNVGQSPGELPVPWAASLRCLGAGGDWQDPATVLDAVAPRLLGLLDDWEAAHGDPDRAPTPTGSLGQDLREACATLGAHVRVSAPGGDVTGTAVGLEPELRLRPDDGGPERLIMAGDARVRASEAPGHT</sequence>
<name>A0ABY1HXW0_9ACTO</name>
<dbReference type="Gene3D" id="3.30.930.10">
    <property type="entry name" value="Bira Bifunctional Protein, Domain 2"/>
    <property type="match status" value="1"/>
</dbReference>
<dbReference type="InterPro" id="IPR004143">
    <property type="entry name" value="BPL_LPL_catalytic"/>
</dbReference>
<evidence type="ECO:0000313" key="3">
    <source>
        <dbReference type="EMBL" id="SHI28708.1"/>
    </source>
</evidence>
<comment type="caution">
    <text evidence="3">The sequence shown here is derived from an EMBL/GenBank/DDBJ whole genome shotgun (WGS) entry which is preliminary data.</text>
</comment>
<accession>A0ABY1HXW0</accession>
<reference evidence="3 4" key="1">
    <citation type="submission" date="2016-11" db="EMBL/GenBank/DDBJ databases">
        <authorList>
            <person name="Varghese N."/>
            <person name="Submissions S."/>
        </authorList>
    </citation>
    <scope>NUCLEOTIDE SEQUENCE [LARGE SCALE GENOMIC DNA]</scope>
    <source>
        <strain evidence="3 4">PA</strain>
    </source>
</reference>
<evidence type="ECO:0000259" key="2">
    <source>
        <dbReference type="PROSITE" id="PS51733"/>
    </source>
</evidence>
<dbReference type="CDD" id="cd16442">
    <property type="entry name" value="BPL"/>
    <property type="match status" value="1"/>
</dbReference>
<dbReference type="PANTHER" id="PTHR12835">
    <property type="entry name" value="BIOTIN PROTEIN LIGASE"/>
    <property type="match status" value="1"/>
</dbReference>
<dbReference type="InterPro" id="IPR045864">
    <property type="entry name" value="aa-tRNA-synth_II/BPL/LPL"/>
</dbReference>
<organism evidence="3 4">
    <name type="scientific">Actinomyces denticolens</name>
    <dbReference type="NCBI Taxonomy" id="52767"/>
    <lineage>
        <taxon>Bacteria</taxon>
        <taxon>Bacillati</taxon>
        <taxon>Actinomycetota</taxon>
        <taxon>Actinomycetes</taxon>
        <taxon>Actinomycetales</taxon>
        <taxon>Actinomycetaceae</taxon>
        <taxon>Actinomyces</taxon>
    </lineage>
</organism>
<dbReference type="Gene3D" id="2.30.30.100">
    <property type="match status" value="1"/>
</dbReference>
<dbReference type="PROSITE" id="PS51733">
    <property type="entry name" value="BPL_LPL_CATALYTIC"/>
    <property type="match status" value="1"/>
</dbReference>
<evidence type="ECO:0000256" key="1">
    <source>
        <dbReference type="ARBA" id="ARBA00022598"/>
    </source>
</evidence>
<evidence type="ECO:0000313" key="4">
    <source>
        <dbReference type="Proteomes" id="UP000184390"/>
    </source>
</evidence>
<proteinExistence type="predicted"/>
<keyword evidence="1 3" id="KW-0436">Ligase</keyword>
<dbReference type="SUPFAM" id="SSF55681">
    <property type="entry name" value="Class II aaRS and biotin synthetases"/>
    <property type="match status" value="1"/>
</dbReference>
<dbReference type="GO" id="GO:0016874">
    <property type="term" value="F:ligase activity"/>
    <property type="evidence" value="ECO:0007669"/>
    <property type="project" value="UniProtKB-KW"/>
</dbReference>
<dbReference type="Pfam" id="PF03099">
    <property type="entry name" value="BPL_LplA_LipB"/>
    <property type="match status" value="1"/>
</dbReference>
<dbReference type="PANTHER" id="PTHR12835:SF5">
    <property type="entry name" value="BIOTIN--PROTEIN LIGASE"/>
    <property type="match status" value="1"/>
</dbReference>
<protein>
    <submittedName>
        <fullName evidence="3">BirA family transcriptional regulator, biotin operon repressor / biotin-[acetyl-CoA-carboxylase] ligase</fullName>
    </submittedName>
</protein>
<dbReference type="RefSeq" id="WP_073451008.1">
    <property type="nucleotide sequence ID" value="NZ_BDIO01000004.1"/>
</dbReference>
<dbReference type="InterPro" id="IPR004408">
    <property type="entry name" value="Biotin_CoA_COase_ligase"/>
</dbReference>
<dbReference type="EMBL" id="FQYL01000001">
    <property type="protein sequence ID" value="SHI28708.1"/>
    <property type="molecule type" value="Genomic_DNA"/>
</dbReference>
<dbReference type="Proteomes" id="UP000184390">
    <property type="component" value="Unassembled WGS sequence"/>
</dbReference>
<feature type="domain" description="BPL/LPL catalytic" evidence="2">
    <location>
        <begin position="1"/>
        <end position="231"/>
    </location>
</feature>